<dbReference type="GO" id="GO:0016740">
    <property type="term" value="F:transferase activity"/>
    <property type="evidence" value="ECO:0007669"/>
    <property type="project" value="UniProtKB-KW"/>
</dbReference>
<dbReference type="InterPro" id="IPR051678">
    <property type="entry name" value="AGP_Transferase"/>
</dbReference>
<name>A0A1G6NFG5_9BACI</name>
<reference evidence="3" key="1">
    <citation type="submission" date="2016-09" db="EMBL/GenBank/DDBJ databases">
        <authorList>
            <person name="Varghese N."/>
            <person name="Submissions S."/>
        </authorList>
    </citation>
    <scope>NUCLEOTIDE SEQUENCE [LARGE SCALE GENOMIC DNA]</scope>
    <source>
        <strain evidence="3">25nlg</strain>
    </source>
</reference>
<dbReference type="Gene3D" id="3.90.1200.10">
    <property type="match status" value="1"/>
</dbReference>
<sequence>MKTMDKTRMGDMWNVKFIDTIVTRPDIVVYKGERQNELVAVKVHTREEVFKREVDSLKRLHAKGVRVPKVVDAGKVGDHFVIVEEWLGGKPLEPLFSNYDDRKQVFLMERIGCLLAEVQFALSAEELDAACFWQRSNEDKLSAFSWRSYMESQVKKWIGRVKRSEEDSAQHLETYFAAIAEKVRTLAEPERVTLIHCDYGFRNLHITSDESDILGVLDFEGVAIGDPLWDLAKLQWYDLQDEREDCQHAFLRGWEKEAKQPVDMVRLNFYQALECLAGIAWVDKQPEMNDDLRRLRRRSVAGLARFCRRF</sequence>
<dbReference type="Pfam" id="PF01636">
    <property type="entry name" value="APH"/>
    <property type="match status" value="1"/>
</dbReference>
<dbReference type="Proteomes" id="UP000242662">
    <property type="component" value="Unassembled WGS sequence"/>
</dbReference>
<evidence type="ECO:0000313" key="2">
    <source>
        <dbReference type="EMBL" id="SDC66548.1"/>
    </source>
</evidence>
<keyword evidence="2" id="KW-0808">Transferase</keyword>
<gene>
    <name evidence="2" type="ORF">SAMN05421737_11266</name>
</gene>
<keyword evidence="3" id="KW-1185">Reference proteome</keyword>
<evidence type="ECO:0000313" key="3">
    <source>
        <dbReference type="Proteomes" id="UP000242662"/>
    </source>
</evidence>
<dbReference type="Gene3D" id="3.30.200.150">
    <property type="match status" value="1"/>
</dbReference>
<dbReference type="InterPro" id="IPR002575">
    <property type="entry name" value="Aminoglycoside_PTrfase"/>
</dbReference>
<dbReference type="SUPFAM" id="SSF56112">
    <property type="entry name" value="Protein kinase-like (PK-like)"/>
    <property type="match status" value="1"/>
</dbReference>
<protein>
    <submittedName>
        <fullName evidence="2">Phosphotransferase enzyme family protein</fullName>
    </submittedName>
</protein>
<dbReference type="PANTHER" id="PTHR21310">
    <property type="entry name" value="AMINOGLYCOSIDE PHOSPHOTRANSFERASE-RELATED-RELATED"/>
    <property type="match status" value="1"/>
</dbReference>
<evidence type="ECO:0000259" key="1">
    <source>
        <dbReference type="Pfam" id="PF01636"/>
    </source>
</evidence>
<accession>A0A1G6NFG5</accession>
<dbReference type="STRING" id="1464122.SAMN05421737_11266"/>
<organism evidence="2 3">
    <name type="scientific">Shouchella lonarensis</name>
    <dbReference type="NCBI Taxonomy" id="1464122"/>
    <lineage>
        <taxon>Bacteria</taxon>
        <taxon>Bacillati</taxon>
        <taxon>Bacillota</taxon>
        <taxon>Bacilli</taxon>
        <taxon>Bacillales</taxon>
        <taxon>Bacillaceae</taxon>
        <taxon>Shouchella</taxon>
    </lineage>
</organism>
<proteinExistence type="predicted"/>
<dbReference type="OrthoDB" id="3806873at2"/>
<dbReference type="InterPro" id="IPR011009">
    <property type="entry name" value="Kinase-like_dom_sf"/>
</dbReference>
<dbReference type="EMBL" id="FMYM01000012">
    <property type="protein sequence ID" value="SDC66548.1"/>
    <property type="molecule type" value="Genomic_DNA"/>
</dbReference>
<dbReference type="AlphaFoldDB" id="A0A1G6NFG5"/>
<feature type="domain" description="Aminoglycoside phosphotransferase" evidence="1">
    <location>
        <begin position="39"/>
        <end position="257"/>
    </location>
</feature>